<dbReference type="Pfam" id="PF00271">
    <property type="entry name" value="Helicase_C"/>
    <property type="match status" value="1"/>
</dbReference>
<dbReference type="Pfam" id="PF12344">
    <property type="entry name" value="UvrB"/>
    <property type="match status" value="1"/>
</dbReference>
<dbReference type="GO" id="GO:0005524">
    <property type="term" value="F:ATP binding"/>
    <property type="evidence" value="ECO:0007669"/>
    <property type="project" value="UniProtKB-UniRule"/>
</dbReference>
<evidence type="ECO:0000259" key="18">
    <source>
        <dbReference type="PROSITE" id="PS51194"/>
    </source>
</evidence>
<dbReference type="SMART" id="SM00490">
    <property type="entry name" value="HELICc"/>
    <property type="match status" value="1"/>
</dbReference>
<dbReference type="InterPro" id="IPR027417">
    <property type="entry name" value="P-loop_NTPase"/>
</dbReference>
<keyword evidence="6 13" id="KW-0228">DNA excision</keyword>
<dbReference type="SUPFAM" id="SSF52540">
    <property type="entry name" value="P-loop containing nucleoside triphosphate hydrolases"/>
    <property type="match status" value="2"/>
</dbReference>
<dbReference type="GO" id="GO:0003677">
    <property type="term" value="F:DNA binding"/>
    <property type="evidence" value="ECO:0007669"/>
    <property type="project" value="UniProtKB-UniRule"/>
</dbReference>
<dbReference type="GO" id="GO:0016887">
    <property type="term" value="F:ATP hydrolysis activity"/>
    <property type="evidence" value="ECO:0007669"/>
    <property type="project" value="InterPro"/>
</dbReference>
<dbReference type="Pfam" id="PF02151">
    <property type="entry name" value="UVR"/>
    <property type="match status" value="1"/>
</dbReference>
<evidence type="ECO:0000256" key="10">
    <source>
        <dbReference type="ARBA" id="ARBA00023236"/>
    </source>
</evidence>
<evidence type="ECO:0000256" key="14">
    <source>
        <dbReference type="RuleBase" id="RU003587"/>
    </source>
</evidence>
<dbReference type="InterPro" id="IPR004807">
    <property type="entry name" value="UvrB"/>
</dbReference>
<comment type="similarity">
    <text evidence="2 13 14">Belongs to the UvrB family.</text>
</comment>
<keyword evidence="8 13" id="KW-0267">Excision nuclease</keyword>
<dbReference type="CDD" id="cd18790">
    <property type="entry name" value="SF2_C_UvrB"/>
    <property type="match status" value="1"/>
</dbReference>
<comment type="caution">
    <text evidence="19">The sequence shown here is derived from an EMBL/GenBank/DDBJ whole genome shotgun (WGS) entry which is preliminary data.</text>
</comment>
<dbReference type="Proteomes" id="UP000239896">
    <property type="component" value="Unassembled WGS sequence"/>
</dbReference>
<dbReference type="GO" id="GO:0009432">
    <property type="term" value="P:SOS response"/>
    <property type="evidence" value="ECO:0007669"/>
    <property type="project" value="UniProtKB-UniRule"/>
</dbReference>
<evidence type="ECO:0000256" key="6">
    <source>
        <dbReference type="ARBA" id="ARBA00022769"/>
    </source>
</evidence>
<dbReference type="PANTHER" id="PTHR24029">
    <property type="entry name" value="UVRABC SYSTEM PROTEIN B"/>
    <property type="match status" value="1"/>
</dbReference>
<feature type="region of interest" description="Disordered" evidence="15">
    <location>
        <begin position="599"/>
        <end position="620"/>
    </location>
</feature>
<feature type="binding site" evidence="13">
    <location>
        <begin position="39"/>
        <end position="46"/>
    </location>
    <ligand>
        <name>ATP</name>
        <dbReference type="ChEBI" id="CHEBI:30616"/>
    </ligand>
</feature>
<comment type="domain">
    <text evidence="13">The beta-hairpin motif is involved in DNA binding.</text>
</comment>
<keyword evidence="20" id="KW-1185">Reference proteome</keyword>
<keyword evidence="9 13" id="KW-0234">DNA repair</keyword>
<comment type="function">
    <text evidence="13">The UvrABC repair system catalyzes the recognition and processing of DNA lesions. A damage recognition complex composed of 2 UvrA and 2 UvrB subunits scans DNA for abnormalities. Upon binding of the UvrA(2)B(2) complex to a putative damaged site, the DNA wraps around one UvrB monomer. DNA wrap is dependent on ATP binding by UvrB and probably causes local melting of the DNA helix, facilitating insertion of UvrB beta-hairpin between the DNA strands. Then UvrB probes one DNA strand for the presence of a lesion. If a lesion is found the UvrA subunits dissociate and the UvrB-DNA preincision complex is formed. This complex is subsequently bound by UvrC and the second UvrB is released. If no lesion is found, the DNA wraps around the other UvrB subunit that will check the other stand for damage.</text>
</comment>
<dbReference type="InterPro" id="IPR006935">
    <property type="entry name" value="Helicase/UvrB_N"/>
</dbReference>
<evidence type="ECO:0000256" key="4">
    <source>
        <dbReference type="ARBA" id="ARBA00022741"/>
    </source>
</evidence>
<gene>
    <name evidence="13" type="primary">uvrB</name>
    <name evidence="19" type="ORF">BCL64_10849</name>
</gene>
<evidence type="ECO:0000313" key="19">
    <source>
        <dbReference type="EMBL" id="PRY71290.1"/>
    </source>
</evidence>
<dbReference type="InterPro" id="IPR001650">
    <property type="entry name" value="Helicase_C-like"/>
</dbReference>
<reference evidence="19 20" key="1">
    <citation type="submission" date="2018-03" db="EMBL/GenBank/DDBJ databases">
        <title>Comparative analysis of microorganisms from saline springs in Andes Mountain Range, Colombia.</title>
        <authorList>
            <person name="Rubin E."/>
        </authorList>
    </citation>
    <scope>NUCLEOTIDE SEQUENCE [LARGE SCALE GENOMIC DNA]</scope>
    <source>
        <strain evidence="19 20">USBA 854</strain>
    </source>
</reference>
<keyword evidence="5 13" id="KW-0227">DNA damage</keyword>
<keyword evidence="3 13" id="KW-0963">Cytoplasm</keyword>
<evidence type="ECO:0000259" key="16">
    <source>
        <dbReference type="PROSITE" id="PS50151"/>
    </source>
</evidence>
<evidence type="ECO:0000256" key="9">
    <source>
        <dbReference type="ARBA" id="ARBA00023204"/>
    </source>
</evidence>
<feature type="domain" description="UVR" evidence="16">
    <location>
        <begin position="633"/>
        <end position="668"/>
    </location>
</feature>
<name>A0A2T0VM15_9GAMM</name>
<evidence type="ECO:0000256" key="12">
    <source>
        <dbReference type="ARBA" id="ARBA00029504"/>
    </source>
</evidence>
<dbReference type="SMART" id="SM00487">
    <property type="entry name" value="DEXDc"/>
    <property type="match status" value="1"/>
</dbReference>
<dbReference type="NCBIfam" id="TIGR00631">
    <property type="entry name" value="uvrb"/>
    <property type="match status" value="1"/>
</dbReference>
<dbReference type="SUPFAM" id="SSF46600">
    <property type="entry name" value="C-terminal UvrC-binding domain of UvrB"/>
    <property type="match status" value="1"/>
</dbReference>
<dbReference type="PROSITE" id="PS51194">
    <property type="entry name" value="HELICASE_CTER"/>
    <property type="match status" value="1"/>
</dbReference>
<dbReference type="RefSeq" id="WP_106230927.1">
    <property type="nucleotide sequence ID" value="NZ_PVTM01000008.1"/>
</dbReference>
<dbReference type="GO" id="GO:0006289">
    <property type="term" value="P:nucleotide-excision repair"/>
    <property type="evidence" value="ECO:0007669"/>
    <property type="project" value="UniProtKB-UniRule"/>
</dbReference>
<dbReference type="EMBL" id="PVTM01000008">
    <property type="protein sequence ID" value="PRY71290.1"/>
    <property type="molecule type" value="Genomic_DNA"/>
</dbReference>
<dbReference type="HAMAP" id="MF_00204">
    <property type="entry name" value="UvrB"/>
    <property type="match status" value="1"/>
</dbReference>
<evidence type="ECO:0000256" key="8">
    <source>
        <dbReference type="ARBA" id="ARBA00022881"/>
    </source>
</evidence>
<dbReference type="GO" id="GO:0009380">
    <property type="term" value="C:excinuclease repair complex"/>
    <property type="evidence" value="ECO:0007669"/>
    <property type="project" value="InterPro"/>
</dbReference>
<evidence type="ECO:0000256" key="2">
    <source>
        <dbReference type="ARBA" id="ARBA00008533"/>
    </source>
</evidence>
<dbReference type="InterPro" id="IPR001943">
    <property type="entry name" value="UVR_dom"/>
</dbReference>
<evidence type="ECO:0000256" key="7">
    <source>
        <dbReference type="ARBA" id="ARBA00022840"/>
    </source>
</evidence>
<dbReference type="PANTHER" id="PTHR24029:SF0">
    <property type="entry name" value="UVRABC SYSTEM PROTEIN B"/>
    <property type="match status" value="1"/>
</dbReference>
<dbReference type="Gene3D" id="6.10.140.240">
    <property type="match status" value="1"/>
</dbReference>
<dbReference type="InterPro" id="IPR036876">
    <property type="entry name" value="UVR_dom_sf"/>
</dbReference>
<dbReference type="CDD" id="cd17916">
    <property type="entry name" value="DEXHc_UvrB"/>
    <property type="match status" value="1"/>
</dbReference>
<comment type="subcellular location">
    <subcellularLocation>
        <location evidence="1 13 14">Cytoplasm</location>
    </subcellularLocation>
</comment>
<evidence type="ECO:0000256" key="1">
    <source>
        <dbReference type="ARBA" id="ARBA00004496"/>
    </source>
</evidence>
<dbReference type="AlphaFoldDB" id="A0A2T0VM15"/>
<evidence type="ECO:0000256" key="13">
    <source>
        <dbReference type="HAMAP-Rule" id="MF_00204"/>
    </source>
</evidence>
<dbReference type="Gene3D" id="4.10.860.10">
    <property type="entry name" value="UVR domain"/>
    <property type="match status" value="1"/>
</dbReference>
<keyword evidence="4 13" id="KW-0547">Nucleotide-binding</keyword>
<feature type="short sequence motif" description="Beta-hairpin" evidence="13">
    <location>
        <begin position="92"/>
        <end position="115"/>
    </location>
</feature>
<dbReference type="GO" id="GO:0005737">
    <property type="term" value="C:cytoplasm"/>
    <property type="evidence" value="ECO:0007669"/>
    <property type="project" value="UniProtKB-SubCell"/>
</dbReference>
<dbReference type="PROSITE" id="PS50151">
    <property type="entry name" value="UVR"/>
    <property type="match status" value="1"/>
</dbReference>
<dbReference type="Pfam" id="PF04851">
    <property type="entry name" value="ResIII"/>
    <property type="match status" value="1"/>
</dbReference>
<dbReference type="InterPro" id="IPR024759">
    <property type="entry name" value="UvrB_YAD/RRR_dom"/>
</dbReference>
<dbReference type="PROSITE" id="PS51192">
    <property type="entry name" value="HELICASE_ATP_BIND_1"/>
    <property type="match status" value="1"/>
</dbReference>
<dbReference type="InterPro" id="IPR014001">
    <property type="entry name" value="Helicase_ATP-bd"/>
</dbReference>
<dbReference type="InterPro" id="IPR041471">
    <property type="entry name" value="UvrB_inter"/>
</dbReference>
<evidence type="ECO:0000259" key="17">
    <source>
        <dbReference type="PROSITE" id="PS51192"/>
    </source>
</evidence>
<dbReference type="FunFam" id="3.40.50.300:FF:000477">
    <property type="entry name" value="UvrABC system protein B"/>
    <property type="match status" value="1"/>
</dbReference>
<comment type="subunit">
    <text evidence="11 13 14">Forms a heterotetramer with UvrA during the search for lesions. Interacts with UvrC in an incision complex.</text>
</comment>
<keyword evidence="7 13" id="KW-0067">ATP-binding</keyword>
<feature type="domain" description="Helicase C-terminal" evidence="18">
    <location>
        <begin position="430"/>
        <end position="583"/>
    </location>
</feature>
<protein>
    <recommendedName>
        <fullName evidence="12 13">UvrABC system protein B</fullName>
        <shortName evidence="13">Protein UvrB</shortName>
    </recommendedName>
    <alternativeName>
        <fullName evidence="13">Excinuclease ABC subunit B</fullName>
    </alternativeName>
</protein>
<dbReference type="Pfam" id="PF17757">
    <property type="entry name" value="UvrB_inter"/>
    <property type="match status" value="1"/>
</dbReference>
<evidence type="ECO:0000256" key="11">
    <source>
        <dbReference type="ARBA" id="ARBA00026033"/>
    </source>
</evidence>
<proteinExistence type="inferred from homology"/>
<evidence type="ECO:0000313" key="20">
    <source>
        <dbReference type="Proteomes" id="UP000239896"/>
    </source>
</evidence>
<keyword evidence="10 13" id="KW-0742">SOS response</keyword>
<sequence>MSKPFRLQSKFQPAGDQPTAIRELVSGLESGLAHQTLLGVTGSGKTFTMANVVENLQRPTIVMAPNKTLAAQLYGEFKAFFPDNAVEYFVSYYDYYQPEAYVPSSDTFIEKDASINDHIEQMRLSATKALLERRDAIIVVSVSAIYGLGDPDQYLKMRLHFTRGELIDQRKFLRRLAELQYTRNDMDFKRGTYRVRGDVIDIFPADAEDEAVRVELFDDEIDTISLFDPLTGEVRGRVPRMTIYPKSHYVTPRETILGAIDAIKAELVERLDWLRKHDKLVEAQRLEQRTLYDIEMMLELGYCNGIENYSRYLSGRNPGEPPPTFFDYLPSDALLFIDESHVSVPQVGGMYKGDRSRKETLVEYGFRLPSALDNRPMKFEEWERISPQTVFVSATPGPYEAEHAGQVVEQVVRPTGLLDPEIEVRPASTQVDDLLSEIRLRSEVGERVLVTTLTKRMAEDLTEYLDEHDVRVRYLHSDIDTVERVEIIRDLRLGKFDVLVGINLLREGLDIPEVSLVAILDADKEGFLRNERSLIQTMGRAARNAHGKAILYGDRITDSMRRAMGETQRRRDKQIAHNEAHGITPTTVTRSVADIMEAAQAPGKKGKGRRGERKVAEKEAVYDPAELSPQALLKEVSRVEDAMHEAAQNLEFEDAARLRDRLHELKERQLLLGSA</sequence>
<feature type="domain" description="Helicase ATP-binding" evidence="17">
    <location>
        <begin position="26"/>
        <end position="183"/>
    </location>
</feature>
<evidence type="ECO:0000256" key="3">
    <source>
        <dbReference type="ARBA" id="ARBA00022490"/>
    </source>
</evidence>
<dbReference type="GO" id="GO:0009381">
    <property type="term" value="F:excinuclease ABC activity"/>
    <property type="evidence" value="ECO:0007669"/>
    <property type="project" value="UniProtKB-UniRule"/>
</dbReference>
<organism evidence="19 20">
    <name type="scientific">Halomonas ventosae</name>
    <dbReference type="NCBI Taxonomy" id="229007"/>
    <lineage>
        <taxon>Bacteria</taxon>
        <taxon>Pseudomonadati</taxon>
        <taxon>Pseudomonadota</taxon>
        <taxon>Gammaproteobacteria</taxon>
        <taxon>Oceanospirillales</taxon>
        <taxon>Halomonadaceae</taxon>
        <taxon>Halomonas</taxon>
    </lineage>
</organism>
<dbReference type="Gene3D" id="3.40.50.300">
    <property type="entry name" value="P-loop containing nucleotide triphosphate hydrolases"/>
    <property type="match status" value="3"/>
</dbReference>
<dbReference type="NCBIfam" id="NF003673">
    <property type="entry name" value="PRK05298.1"/>
    <property type="match status" value="1"/>
</dbReference>
<accession>A0A2T0VM15</accession>
<evidence type="ECO:0000256" key="5">
    <source>
        <dbReference type="ARBA" id="ARBA00022763"/>
    </source>
</evidence>
<evidence type="ECO:0000256" key="15">
    <source>
        <dbReference type="SAM" id="MobiDB-lite"/>
    </source>
</evidence>